<organism evidence="1">
    <name type="scientific">freshwater metagenome</name>
    <dbReference type="NCBI Taxonomy" id="449393"/>
    <lineage>
        <taxon>unclassified sequences</taxon>
        <taxon>metagenomes</taxon>
        <taxon>ecological metagenomes</taxon>
    </lineage>
</organism>
<dbReference type="EMBL" id="CAFBPM010000007">
    <property type="protein sequence ID" value="CAB5020058.1"/>
    <property type="molecule type" value="Genomic_DNA"/>
</dbReference>
<proteinExistence type="predicted"/>
<accession>A0A6J7QQP1</accession>
<protein>
    <submittedName>
        <fullName evidence="1">Unannotated protein</fullName>
    </submittedName>
</protein>
<sequence length="56" mass="5826">MPAGTLAAEQGVKVILLEVLSLYTPWPATLKTEALVPVVAPVQVGGVSVLRQSLIT</sequence>
<gene>
    <name evidence="1" type="ORF">UFOPK4112_00856</name>
</gene>
<reference evidence="1" key="1">
    <citation type="submission" date="2020-05" db="EMBL/GenBank/DDBJ databases">
        <authorList>
            <person name="Chiriac C."/>
            <person name="Salcher M."/>
            <person name="Ghai R."/>
            <person name="Kavagutti S V."/>
        </authorList>
    </citation>
    <scope>NUCLEOTIDE SEQUENCE</scope>
</reference>
<evidence type="ECO:0000313" key="1">
    <source>
        <dbReference type="EMBL" id="CAB5020058.1"/>
    </source>
</evidence>
<dbReference type="AlphaFoldDB" id="A0A6J7QQP1"/>
<name>A0A6J7QQP1_9ZZZZ</name>